<dbReference type="InterPro" id="IPR037066">
    <property type="entry name" value="Plug_dom_sf"/>
</dbReference>
<keyword evidence="1" id="KW-0472">Membrane</keyword>
<evidence type="ECO:0000259" key="3">
    <source>
        <dbReference type="Pfam" id="PF07715"/>
    </source>
</evidence>
<dbReference type="Pfam" id="PF07715">
    <property type="entry name" value="Plug"/>
    <property type="match status" value="1"/>
</dbReference>
<name>A0A3E1P2W1_9BACT</name>
<dbReference type="InterPro" id="IPR023997">
    <property type="entry name" value="TonB-dep_OMP_SusC/RagA_CS"/>
</dbReference>
<keyword evidence="4" id="KW-0675">Receptor</keyword>
<evidence type="ECO:0000313" key="4">
    <source>
        <dbReference type="EMBL" id="RFM34512.1"/>
    </source>
</evidence>
<keyword evidence="1" id="KW-1134">Transmembrane beta strand</keyword>
<gene>
    <name evidence="4" type="ORF">DXN04_14665</name>
</gene>
<reference evidence="4 5" key="1">
    <citation type="submission" date="2018-08" db="EMBL/GenBank/DDBJ databases">
        <title>Chitinophaga sp. K20C18050901, a novel bacterium isolated from forest soil.</title>
        <authorList>
            <person name="Wang C."/>
        </authorList>
    </citation>
    <scope>NUCLEOTIDE SEQUENCE [LARGE SCALE GENOMIC DNA]</scope>
    <source>
        <strain evidence="4 5">K20C18050901</strain>
    </source>
</reference>
<dbReference type="EMBL" id="QTJV01000004">
    <property type="protein sequence ID" value="RFM34512.1"/>
    <property type="molecule type" value="Genomic_DNA"/>
</dbReference>
<keyword evidence="1" id="KW-0998">Cell outer membrane</keyword>
<dbReference type="GO" id="GO:0009279">
    <property type="term" value="C:cell outer membrane"/>
    <property type="evidence" value="ECO:0007669"/>
    <property type="project" value="UniProtKB-SubCell"/>
</dbReference>
<dbReference type="SUPFAM" id="SSF49464">
    <property type="entry name" value="Carboxypeptidase regulatory domain-like"/>
    <property type="match status" value="1"/>
</dbReference>
<evidence type="ECO:0000256" key="1">
    <source>
        <dbReference type="PROSITE-ProRule" id="PRU01360"/>
    </source>
</evidence>
<comment type="subcellular location">
    <subcellularLocation>
        <location evidence="1">Cell outer membrane</location>
        <topology evidence="1">Multi-pass membrane protein</topology>
    </subcellularLocation>
</comment>
<dbReference type="InterPro" id="IPR023996">
    <property type="entry name" value="TonB-dep_OMP_SusC/RagA"/>
</dbReference>
<dbReference type="AlphaFoldDB" id="A0A3E1P2W1"/>
<keyword evidence="2" id="KW-0732">Signal</keyword>
<feature type="chain" id="PRO_5017690580" evidence="2">
    <location>
        <begin position="20"/>
        <end position="1069"/>
    </location>
</feature>
<evidence type="ECO:0000313" key="5">
    <source>
        <dbReference type="Proteomes" id="UP000261174"/>
    </source>
</evidence>
<protein>
    <submittedName>
        <fullName evidence="4">TonB-dependent receptor</fullName>
    </submittedName>
</protein>
<keyword evidence="5" id="KW-1185">Reference proteome</keyword>
<comment type="similarity">
    <text evidence="1">Belongs to the TonB-dependent receptor family.</text>
</comment>
<organism evidence="4 5">
    <name type="scientific">Chitinophaga silvisoli</name>
    <dbReference type="NCBI Taxonomy" id="2291814"/>
    <lineage>
        <taxon>Bacteria</taxon>
        <taxon>Pseudomonadati</taxon>
        <taxon>Bacteroidota</taxon>
        <taxon>Chitinophagia</taxon>
        <taxon>Chitinophagales</taxon>
        <taxon>Chitinophagaceae</taxon>
        <taxon>Chitinophaga</taxon>
    </lineage>
</organism>
<dbReference type="Gene3D" id="2.170.130.10">
    <property type="entry name" value="TonB-dependent receptor, plug domain"/>
    <property type="match status" value="1"/>
</dbReference>
<dbReference type="PROSITE" id="PS52016">
    <property type="entry name" value="TONB_DEPENDENT_REC_3"/>
    <property type="match status" value="1"/>
</dbReference>
<comment type="caution">
    <text evidence="4">The sequence shown here is derived from an EMBL/GenBank/DDBJ whole genome shotgun (WGS) entry which is preliminary data.</text>
</comment>
<dbReference type="InterPro" id="IPR012910">
    <property type="entry name" value="Plug_dom"/>
</dbReference>
<dbReference type="InterPro" id="IPR039426">
    <property type="entry name" value="TonB-dep_rcpt-like"/>
</dbReference>
<dbReference type="RefSeq" id="WP_116854095.1">
    <property type="nucleotide sequence ID" value="NZ_QTJV01000004.1"/>
</dbReference>
<dbReference type="Gene3D" id="2.60.40.1120">
    <property type="entry name" value="Carboxypeptidase-like, regulatory domain"/>
    <property type="match status" value="1"/>
</dbReference>
<feature type="signal peptide" evidence="2">
    <location>
        <begin position="1"/>
        <end position="19"/>
    </location>
</feature>
<dbReference type="NCBIfam" id="TIGR04057">
    <property type="entry name" value="SusC_RagA_signa"/>
    <property type="match status" value="1"/>
</dbReference>
<dbReference type="SUPFAM" id="SSF56935">
    <property type="entry name" value="Porins"/>
    <property type="match status" value="1"/>
</dbReference>
<dbReference type="Proteomes" id="UP000261174">
    <property type="component" value="Unassembled WGS sequence"/>
</dbReference>
<proteinExistence type="inferred from homology"/>
<sequence length="1069" mass="117908">MKRWLCILLFTCCVLNTYAQSRIVKGRVTDESGQPIIGATVKVLGTAIGTGTDEKGQFSLNATENPTLVISSIGFLSDTVPVTAQADVRVVMKSNVSSLNDVVVVGYGTQKKVNLTGAVTQVTGKVLENRPIPNLSQGLQGVIPNLNLTMGDGKPIQSPAYNIRGTTSIGQGGNALVLIDGVEGDPSMLNPSDVASISVLKDASSAAVYGARAAFGVVLITTKTPTKDKVTVSYSSNYSSKKPTTIPDMVSNGYQYATGFNDAWSAWNDYAQTPQNINKTQKFSAAYLQALKEHNDNPALPKTELDANGNYVYYGNTDWYDLLYKNHTAAMDQNLSVSGSSGKASYYITGRYYGQDGLFRFNSDDYKMYNMRAKGTIQLTPWLQVYNNTEYANRSYHNPLNVGEGGGIFRNMADEAHPTSMLLNPDGTLTYSAAYTVGDFYYGKNGINLARQMFRNTTGFTANVLKNKLRIIGNLTWQNITDDQKRRRVQVPYSAAPGVVAYVGTGYNDLMNSDSSTKYLATNLYAEYETNIGPDHYFKAMAGVNYEQSTGSGFSLTRNGLIYSDANDMNLALGSNISTAGGYEKWAIQGEFFRLNYAFKERYLLEVNGRYDGSSKFPTDQRYAFFPSVSGGWRVSKEAFWKVPAKAISDLKVRGSWGSLGNGNINSYAFQEKFAITQSGRVINGVRPQQTGQPSVIPNGLTWETSTTRNIGLDLSALNDHLTFSGDMYTRVTTDMFTVGQTLPAVFGTDVPKGNYADLKTNGWEVSVTWRDQFNVAEKPLHYSVTANVADYTAKITKYNNTNNKLTDYYAGQKVGEIWGYENDGYWTTDNVGKAAASQALFKASNSGQWLPGDIKFKDRNGDGVINNGTNTVGNPGDMRVIGNSTPRYTYGVGINADWNNFFFGVFFQGVGKQDWWPGNENDVFWGQYNRPYNFMPKSQIGKIWSAENPNTYFPRYRGYVAQNGSGELYAKQTKYLQNVRYLRMKNIQVGYNLPKSLVSRAKLQAAKIYLSGENLFSWSPLYKVTKDLDVESIGRSDMITNPNPTDNAGNGNNYPILKSFTLGLNITL</sequence>
<keyword evidence="1" id="KW-0812">Transmembrane</keyword>
<dbReference type="OrthoDB" id="604358at2"/>
<feature type="domain" description="TonB-dependent receptor plug" evidence="3">
    <location>
        <begin position="112"/>
        <end position="217"/>
    </location>
</feature>
<dbReference type="Pfam" id="PF13715">
    <property type="entry name" value="CarbopepD_reg_2"/>
    <property type="match status" value="1"/>
</dbReference>
<evidence type="ECO:0000256" key="2">
    <source>
        <dbReference type="SAM" id="SignalP"/>
    </source>
</evidence>
<dbReference type="NCBIfam" id="TIGR04056">
    <property type="entry name" value="OMP_RagA_SusC"/>
    <property type="match status" value="1"/>
</dbReference>
<keyword evidence="1" id="KW-0813">Transport</keyword>
<accession>A0A3E1P2W1</accession>
<dbReference type="InterPro" id="IPR008969">
    <property type="entry name" value="CarboxyPept-like_regulatory"/>
</dbReference>